<gene>
    <name evidence="2" type="ORF">EVAR_68758_1</name>
</gene>
<dbReference type="STRING" id="151549.A0A4C2ABB1"/>
<dbReference type="OrthoDB" id="10017160at2759"/>
<sequence>MVAYLIGVNGHVVAVPLKNRKTVNSKWYTTICLPEVLEKNMKNTLHCRIILHHDNANRHTSPEAIRFLEGQKIQLTGHPPYSSDLSPNDFYLFPSVKNKLRGQRYSSREKAVDVLSIHILEILK</sequence>
<reference evidence="2 3" key="1">
    <citation type="journal article" date="2019" name="Commun. Biol.">
        <title>The bagworm genome reveals a unique fibroin gene that provides high tensile strength.</title>
        <authorList>
            <person name="Kono N."/>
            <person name="Nakamura H."/>
            <person name="Ohtoshi R."/>
            <person name="Tomita M."/>
            <person name="Numata K."/>
            <person name="Arakawa K."/>
        </authorList>
    </citation>
    <scope>NUCLEOTIDE SEQUENCE [LARGE SCALE GENOMIC DNA]</scope>
</reference>
<dbReference type="Proteomes" id="UP000299102">
    <property type="component" value="Unassembled WGS sequence"/>
</dbReference>
<dbReference type="Gene3D" id="3.30.420.10">
    <property type="entry name" value="Ribonuclease H-like superfamily/Ribonuclease H"/>
    <property type="match status" value="1"/>
</dbReference>
<dbReference type="InterPro" id="IPR052709">
    <property type="entry name" value="Transposase-MT_Hybrid"/>
</dbReference>
<dbReference type="GO" id="GO:0003676">
    <property type="term" value="F:nucleic acid binding"/>
    <property type="evidence" value="ECO:0007669"/>
    <property type="project" value="InterPro"/>
</dbReference>
<dbReference type="PANTHER" id="PTHR46060">
    <property type="entry name" value="MARINER MOS1 TRANSPOSASE-LIKE PROTEIN"/>
    <property type="match status" value="1"/>
</dbReference>
<keyword evidence="3" id="KW-1185">Reference proteome</keyword>
<dbReference type="PANTHER" id="PTHR46060:SF1">
    <property type="entry name" value="MARINER MOS1 TRANSPOSASE-LIKE PROTEIN"/>
    <property type="match status" value="1"/>
</dbReference>
<dbReference type="Pfam" id="PF13358">
    <property type="entry name" value="DDE_3"/>
    <property type="match status" value="1"/>
</dbReference>
<dbReference type="InterPro" id="IPR038717">
    <property type="entry name" value="Tc1-like_DDE_dom"/>
</dbReference>
<evidence type="ECO:0000313" key="3">
    <source>
        <dbReference type="Proteomes" id="UP000299102"/>
    </source>
</evidence>
<proteinExistence type="predicted"/>
<organism evidence="2 3">
    <name type="scientific">Eumeta variegata</name>
    <name type="common">Bagworm moth</name>
    <name type="synonym">Eumeta japonica</name>
    <dbReference type="NCBI Taxonomy" id="151549"/>
    <lineage>
        <taxon>Eukaryota</taxon>
        <taxon>Metazoa</taxon>
        <taxon>Ecdysozoa</taxon>
        <taxon>Arthropoda</taxon>
        <taxon>Hexapoda</taxon>
        <taxon>Insecta</taxon>
        <taxon>Pterygota</taxon>
        <taxon>Neoptera</taxon>
        <taxon>Endopterygota</taxon>
        <taxon>Lepidoptera</taxon>
        <taxon>Glossata</taxon>
        <taxon>Ditrysia</taxon>
        <taxon>Tineoidea</taxon>
        <taxon>Psychidae</taxon>
        <taxon>Oiketicinae</taxon>
        <taxon>Eumeta</taxon>
    </lineage>
</organism>
<dbReference type="AlphaFoldDB" id="A0A4C2ABB1"/>
<name>A0A4C2ABB1_EUMVA</name>
<feature type="domain" description="Tc1-like transposase DDE" evidence="1">
    <location>
        <begin position="29"/>
        <end position="109"/>
    </location>
</feature>
<protein>
    <submittedName>
        <fullName evidence="2">Mariner Mos1 transposase</fullName>
    </submittedName>
</protein>
<dbReference type="EMBL" id="BGZK01002929">
    <property type="protein sequence ID" value="GBP97398.1"/>
    <property type="molecule type" value="Genomic_DNA"/>
</dbReference>
<dbReference type="InterPro" id="IPR036397">
    <property type="entry name" value="RNaseH_sf"/>
</dbReference>
<evidence type="ECO:0000313" key="2">
    <source>
        <dbReference type="EMBL" id="GBP97398.1"/>
    </source>
</evidence>
<accession>A0A4C2ABB1</accession>
<evidence type="ECO:0000259" key="1">
    <source>
        <dbReference type="Pfam" id="PF13358"/>
    </source>
</evidence>
<comment type="caution">
    <text evidence="2">The sequence shown here is derived from an EMBL/GenBank/DDBJ whole genome shotgun (WGS) entry which is preliminary data.</text>
</comment>